<dbReference type="InterPro" id="IPR036390">
    <property type="entry name" value="WH_DNA-bd_sf"/>
</dbReference>
<dbReference type="GO" id="GO:0003677">
    <property type="term" value="F:DNA binding"/>
    <property type="evidence" value="ECO:0007669"/>
    <property type="project" value="UniProtKB-KW"/>
</dbReference>
<dbReference type="Pfam" id="PF13377">
    <property type="entry name" value="Peripla_BP_3"/>
    <property type="match status" value="1"/>
</dbReference>
<protein>
    <submittedName>
        <fullName evidence="5">DNA-binding transcriptional regulator YhcF (GntR family)</fullName>
    </submittedName>
</protein>
<comment type="caution">
    <text evidence="5">The sequence shown here is derived from an EMBL/GenBank/DDBJ whole genome shotgun (WGS) entry which is preliminary data.</text>
</comment>
<dbReference type="PANTHER" id="PTHR38445">
    <property type="entry name" value="HTH-TYPE TRANSCRIPTIONAL REPRESSOR YTRA"/>
    <property type="match status" value="1"/>
</dbReference>
<dbReference type="AlphaFoldDB" id="A0A7X0MIE6"/>
<accession>A0A7X0MIE6</accession>
<keyword evidence="1" id="KW-0805">Transcription regulation</keyword>
<dbReference type="Proteomes" id="UP000521017">
    <property type="component" value="Unassembled WGS sequence"/>
</dbReference>
<dbReference type="CDD" id="cd07377">
    <property type="entry name" value="WHTH_GntR"/>
    <property type="match status" value="1"/>
</dbReference>
<evidence type="ECO:0000313" key="6">
    <source>
        <dbReference type="Proteomes" id="UP000521017"/>
    </source>
</evidence>
<dbReference type="InterPro" id="IPR000524">
    <property type="entry name" value="Tscrpt_reg_HTH_GntR"/>
</dbReference>
<dbReference type="Gene3D" id="3.40.50.2300">
    <property type="match status" value="2"/>
</dbReference>
<reference evidence="5 6" key="1">
    <citation type="submission" date="2020-08" db="EMBL/GenBank/DDBJ databases">
        <title>Genomic Encyclopedia of Type Strains, Phase IV (KMG-V): Genome sequencing to study the core and pangenomes of soil and plant-associated prokaryotes.</title>
        <authorList>
            <person name="Whitman W."/>
        </authorList>
    </citation>
    <scope>NUCLEOTIDE SEQUENCE [LARGE SCALE GENOMIC DNA]</scope>
    <source>
        <strain evidence="5 6">M2T3</strain>
    </source>
</reference>
<gene>
    <name evidence="5" type="ORF">HDF25_000487</name>
</gene>
<dbReference type="SUPFAM" id="SSF46785">
    <property type="entry name" value="Winged helix' DNA-binding domain"/>
    <property type="match status" value="1"/>
</dbReference>
<evidence type="ECO:0000313" key="5">
    <source>
        <dbReference type="EMBL" id="MBB6498363.1"/>
    </source>
</evidence>
<dbReference type="SUPFAM" id="SSF53822">
    <property type="entry name" value="Periplasmic binding protein-like I"/>
    <property type="match status" value="1"/>
</dbReference>
<dbReference type="PROSITE" id="PS50949">
    <property type="entry name" value="HTH_GNTR"/>
    <property type="match status" value="1"/>
</dbReference>
<evidence type="ECO:0000259" key="4">
    <source>
        <dbReference type="PROSITE" id="PS50949"/>
    </source>
</evidence>
<evidence type="ECO:0000256" key="1">
    <source>
        <dbReference type="ARBA" id="ARBA00023015"/>
    </source>
</evidence>
<proteinExistence type="predicted"/>
<dbReference type="RefSeq" id="WP_184622375.1">
    <property type="nucleotide sequence ID" value="NZ_JACHCC010000001.1"/>
</dbReference>
<dbReference type="Pfam" id="PF00392">
    <property type="entry name" value="GntR"/>
    <property type="match status" value="1"/>
</dbReference>
<name>A0A7X0MIE6_9SPHI</name>
<organism evidence="5 6">
    <name type="scientific">Pedobacter cryoconitis</name>
    <dbReference type="NCBI Taxonomy" id="188932"/>
    <lineage>
        <taxon>Bacteria</taxon>
        <taxon>Pseudomonadati</taxon>
        <taxon>Bacteroidota</taxon>
        <taxon>Sphingobacteriia</taxon>
        <taxon>Sphingobacteriales</taxon>
        <taxon>Sphingobacteriaceae</taxon>
        <taxon>Pedobacter</taxon>
    </lineage>
</organism>
<sequence length="341" mass="39210">MNNILKIVKIDAYSITPKYLQLINSILLGIQSGQIKKDDILPSINEFSYVLETARSTVERAYNELKRMGLVQSVAGKGFFIVHTQFQRPVKVLLLFNKLSIHKKIIYDAFAATLGNEAAIDFYIYNNDFNVFKKLLQEKVDHYAKCVIVPHFNENRELGYKLIDTIAKEKLILMDKLAEGITGNFGAVYEDFEEDIFSALEQLSTRLSKYNTLKIIFPQNTYYSKKILTGFLRFCQQYDYKNEIVNNLDHHEIERGAVYINLVEDDLVVLIEKAIEANFQIGKDIGIISYNETPIKKIILDGITTISTDFKMMGEKTAELLLHNSTEHIQIPFRVTLRNSL</sequence>
<evidence type="ECO:0000256" key="2">
    <source>
        <dbReference type="ARBA" id="ARBA00023125"/>
    </source>
</evidence>
<dbReference type="Gene3D" id="1.10.10.10">
    <property type="entry name" value="Winged helix-like DNA-binding domain superfamily/Winged helix DNA-binding domain"/>
    <property type="match status" value="1"/>
</dbReference>
<keyword evidence="2 5" id="KW-0238">DNA-binding</keyword>
<dbReference type="PANTHER" id="PTHR38445:SF10">
    <property type="entry name" value="GNTR-FAMILY TRANSCRIPTIONAL REGULATOR"/>
    <property type="match status" value="1"/>
</dbReference>
<dbReference type="EMBL" id="JACHCC010000001">
    <property type="protein sequence ID" value="MBB6498363.1"/>
    <property type="molecule type" value="Genomic_DNA"/>
</dbReference>
<dbReference type="InterPro" id="IPR046335">
    <property type="entry name" value="LacI/GalR-like_sensor"/>
</dbReference>
<evidence type="ECO:0000256" key="3">
    <source>
        <dbReference type="ARBA" id="ARBA00023163"/>
    </source>
</evidence>
<dbReference type="SMART" id="SM00345">
    <property type="entry name" value="HTH_GNTR"/>
    <property type="match status" value="1"/>
</dbReference>
<keyword evidence="3" id="KW-0804">Transcription</keyword>
<dbReference type="GO" id="GO:0003700">
    <property type="term" value="F:DNA-binding transcription factor activity"/>
    <property type="evidence" value="ECO:0007669"/>
    <property type="project" value="InterPro"/>
</dbReference>
<feature type="domain" description="HTH gntR-type" evidence="4">
    <location>
        <begin position="16"/>
        <end position="84"/>
    </location>
</feature>
<dbReference type="InterPro" id="IPR036388">
    <property type="entry name" value="WH-like_DNA-bd_sf"/>
</dbReference>
<dbReference type="InterPro" id="IPR028082">
    <property type="entry name" value="Peripla_BP_I"/>
</dbReference>